<evidence type="ECO:0000256" key="1">
    <source>
        <dbReference type="ARBA" id="ARBA00006484"/>
    </source>
</evidence>
<reference evidence="3 4" key="1">
    <citation type="submission" date="2020-03" db="EMBL/GenBank/DDBJ databases">
        <title>Comparative genomics of Weissella paramesenteroides.</title>
        <authorList>
            <person name="Kant R."/>
            <person name="Takala T."/>
            <person name="Saris P."/>
        </authorList>
    </citation>
    <scope>NUCLEOTIDE SEQUENCE [LARGE SCALE GENOMIC DNA]</scope>
    <source>
        <strain evidence="3 4">SJ27-4</strain>
    </source>
</reference>
<keyword evidence="2" id="KW-0560">Oxidoreductase</keyword>
<sequence>MDLGLEGKKVLITGGGSGIGLETAKLLNQEGANVILLDKNTDKIDSNTFATPRNVVSYQCDVTRPENLQDIHQKLVTQDRKVDILIHCAGITGAQGDFSDISLEEWHDVFDVNLFGAVNTTKEFLSDFENNGWGRIIFIASEDGQQPYSDEIPYCCTKAGVLALSKGLSRTLGRKNILVNTVSPAFINTPMTDRMMKKRADQLGVSFDEAIRSFLNAKRPYMTSQRRGKAVEVANVIAFLCSEKASFINGSEYRVDAGSVATI</sequence>
<dbReference type="InterPro" id="IPR020904">
    <property type="entry name" value="Sc_DH/Rdtase_CS"/>
</dbReference>
<dbReference type="PANTHER" id="PTHR42879:SF2">
    <property type="entry name" value="3-OXOACYL-[ACYL-CARRIER-PROTEIN] REDUCTASE FABG"/>
    <property type="match status" value="1"/>
</dbReference>
<dbReference type="Proteomes" id="UP001215461">
    <property type="component" value="Unassembled WGS sequence"/>
</dbReference>
<evidence type="ECO:0000313" key="3">
    <source>
        <dbReference type="EMBL" id="MDF8371957.1"/>
    </source>
</evidence>
<dbReference type="InterPro" id="IPR050259">
    <property type="entry name" value="SDR"/>
</dbReference>
<dbReference type="EMBL" id="JAANXN010000017">
    <property type="protein sequence ID" value="MDF8371957.1"/>
    <property type="molecule type" value="Genomic_DNA"/>
</dbReference>
<dbReference type="AlphaFoldDB" id="A0ABD4XLB4"/>
<gene>
    <name evidence="3" type="ORF">G9403_10025</name>
</gene>
<organism evidence="3 4">
    <name type="scientific">Weissella paramesenteroides</name>
    <name type="common">Leuconostoc paramesenteroides</name>
    <dbReference type="NCBI Taxonomy" id="1249"/>
    <lineage>
        <taxon>Bacteria</taxon>
        <taxon>Bacillati</taxon>
        <taxon>Bacillota</taxon>
        <taxon>Bacilli</taxon>
        <taxon>Lactobacillales</taxon>
        <taxon>Lactobacillaceae</taxon>
        <taxon>Weissella</taxon>
    </lineage>
</organism>
<proteinExistence type="inferred from homology"/>
<accession>A0ABD4XLB4</accession>
<evidence type="ECO:0000313" key="4">
    <source>
        <dbReference type="Proteomes" id="UP001215461"/>
    </source>
</evidence>
<evidence type="ECO:0000256" key="2">
    <source>
        <dbReference type="ARBA" id="ARBA00023002"/>
    </source>
</evidence>
<dbReference type="CDD" id="cd05233">
    <property type="entry name" value="SDR_c"/>
    <property type="match status" value="1"/>
</dbReference>
<dbReference type="Pfam" id="PF13561">
    <property type="entry name" value="adh_short_C2"/>
    <property type="match status" value="1"/>
</dbReference>
<name>A0ABD4XLB4_WEIPA</name>
<protein>
    <submittedName>
        <fullName evidence="3">SDR family oxidoreductase</fullName>
    </submittedName>
</protein>
<dbReference type="PROSITE" id="PS00061">
    <property type="entry name" value="ADH_SHORT"/>
    <property type="match status" value="1"/>
</dbReference>
<dbReference type="RefSeq" id="WP_216811126.1">
    <property type="nucleotide sequence ID" value="NZ_JAANXM010000011.1"/>
</dbReference>
<dbReference type="FunFam" id="3.40.50.720:FF:000084">
    <property type="entry name" value="Short-chain dehydrogenase reductase"/>
    <property type="match status" value="1"/>
</dbReference>
<comment type="caution">
    <text evidence="3">The sequence shown here is derived from an EMBL/GenBank/DDBJ whole genome shotgun (WGS) entry which is preliminary data.</text>
</comment>
<dbReference type="GO" id="GO:0016491">
    <property type="term" value="F:oxidoreductase activity"/>
    <property type="evidence" value="ECO:0007669"/>
    <property type="project" value="UniProtKB-KW"/>
</dbReference>
<comment type="similarity">
    <text evidence="1">Belongs to the short-chain dehydrogenases/reductases (SDR) family.</text>
</comment>
<dbReference type="InterPro" id="IPR002347">
    <property type="entry name" value="SDR_fam"/>
</dbReference>
<dbReference type="GO" id="GO:0008206">
    <property type="term" value="P:bile acid metabolic process"/>
    <property type="evidence" value="ECO:0007669"/>
    <property type="project" value="UniProtKB-ARBA"/>
</dbReference>
<dbReference type="PANTHER" id="PTHR42879">
    <property type="entry name" value="3-OXOACYL-(ACYL-CARRIER-PROTEIN) REDUCTASE"/>
    <property type="match status" value="1"/>
</dbReference>